<reference evidence="3" key="1">
    <citation type="submission" date="2021-07" db="EMBL/GenBank/DDBJ databases">
        <authorList>
            <person name="Durling M."/>
        </authorList>
    </citation>
    <scope>NUCLEOTIDE SEQUENCE</scope>
</reference>
<protein>
    <recommendedName>
        <fullName evidence="5">Glycosyltransferase family 8 protein</fullName>
    </recommendedName>
</protein>
<dbReference type="InterPro" id="IPR050587">
    <property type="entry name" value="GNT1/Glycosyltrans_8"/>
</dbReference>
<dbReference type="OrthoDB" id="2014201at2759"/>
<evidence type="ECO:0008006" key="5">
    <source>
        <dbReference type="Google" id="ProtNLM"/>
    </source>
</evidence>
<keyword evidence="2" id="KW-0812">Transmembrane</keyword>
<keyword evidence="2" id="KW-0472">Membrane</keyword>
<proteinExistence type="predicted"/>
<dbReference type="InterPro" id="IPR029044">
    <property type="entry name" value="Nucleotide-diphossugar_trans"/>
</dbReference>
<accession>A0A9N9LSQ7</accession>
<sequence length="450" mass="51506">MSKPTNHRRRKSSAHLQHGDMPSFLENSPFFLPISAEADLPKAIPRPTIKQLLRSKSARKSARKILSLTVFLIVSWYFWPRKGDPSYAALGTYGLLKGGGAQCLYDPKAVAVVPEPTSRTGREYEGLQWERMAYVTYVTKAEVLCNAVMIFESLKRVGSRAKRVMIIPDSEEFMTEGYGSRSALKDEVVKRLLKVAVEKYGVVLVRVRVVRRRIAYDDWRESYTKLLAFNLTQYDRAIVLDSDASVLKSMDELFLLPPAPAAMPRAYWLSKPTLASHIMLIEPSVPTYKRMEKAIQKADIETYDMEIVNSIFSSSCVVLPHRKYALLTGEFRRKDDEHGQFLGNETWDPQRVFEEASLVHFSDHPMLKPWQGITVEDVARYKPECALRDQGEWEGQEEWCENRRVVSSFCMSFMRSFTLTCERFSGPTSIEISGTGERLFVHWEPPGVEH</sequence>
<evidence type="ECO:0000256" key="2">
    <source>
        <dbReference type="SAM" id="Phobius"/>
    </source>
</evidence>
<evidence type="ECO:0000313" key="3">
    <source>
        <dbReference type="EMBL" id="CAG8979173.1"/>
    </source>
</evidence>
<dbReference type="EMBL" id="CAJVRM010000296">
    <property type="protein sequence ID" value="CAG8979173.1"/>
    <property type="molecule type" value="Genomic_DNA"/>
</dbReference>
<dbReference type="SUPFAM" id="SSF53448">
    <property type="entry name" value="Nucleotide-diphospho-sugar transferases"/>
    <property type="match status" value="1"/>
</dbReference>
<comment type="caution">
    <text evidence="3">The sequence shown here is derived from an EMBL/GenBank/DDBJ whole genome shotgun (WGS) entry which is preliminary data.</text>
</comment>
<feature type="region of interest" description="Disordered" evidence="1">
    <location>
        <begin position="1"/>
        <end position="21"/>
    </location>
</feature>
<keyword evidence="4" id="KW-1185">Reference proteome</keyword>
<evidence type="ECO:0000313" key="4">
    <source>
        <dbReference type="Proteomes" id="UP000701801"/>
    </source>
</evidence>
<keyword evidence="2" id="KW-1133">Transmembrane helix</keyword>
<dbReference type="Proteomes" id="UP000701801">
    <property type="component" value="Unassembled WGS sequence"/>
</dbReference>
<gene>
    <name evidence="3" type="ORF">HYALB_00000308</name>
</gene>
<dbReference type="PANTHER" id="PTHR11183">
    <property type="entry name" value="GLYCOGENIN SUBFAMILY MEMBER"/>
    <property type="match status" value="1"/>
</dbReference>
<feature type="compositionally biased region" description="Basic residues" evidence="1">
    <location>
        <begin position="1"/>
        <end position="13"/>
    </location>
</feature>
<name>A0A9N9LSQ7_9HELO</name>
<dbReference type="Gene3D" id="3.90.550.10">
    <property type="entry name" value="Spore Coat Polysaccharide Biosynthesis Protein SpsA, Chain A"/>
    <property type="match status" value="1"/>
</dbReference>
<feature type="transmembrane region" description="Helical" evidence="2">
    <location>
        <begin position="61"/>
        <end position="79"/>
    </location>
</feature>
<dbReference type="AlphaFoldDB" id="A0A9N9LSQ7"/>
<evidence type="ECO:0000256" key="1">
    <source>
        <dbReference type="SAM" id="MobiDB-lite"/>
    </source>
</evidence>
<organism evidence="3 4">
    <name type="scientific">Hymenoscyphus albidus</name>
    <dbReference type="NCBI Taxonomy" id="595503"/>
    <lineage>
        <taxon>Eukaryota</taxon>
        <taxon>Fungi</taxon>
        <taxon>Dikarya</taxon>
        <taxon>Ascomycota</taxon>
        <taxon>Pezizomycotina</taxon>
        <taxon>Leotiomycetes</taxon>
        <taxon>Helotiales</taxon>
        <taxon>Helotiaceae</taxon>
        <taxon>Hymenoscyphus</taxon>
    </lineage>
</organism>